<dbReference type="EMBL" id="PUFI01000009">
    <property type="protein sequence ID" value="TDG68767.1"/>
    <property type="molecule type" value="Genomic_DNA"/>
</dbReference>
<evidence type="ECO:0000256" key="5">
    <source>
        <dbReference type="ARBA" id="ARBA00023098"/>
    </source>
</evidence>
<feature type="active site" evidence="6">
    <location>
        <position position="356"/>
    </location>
</feature>
<gene>
    <name evidence="8" type="ORF">C5L23_000686</name>
</gene>
<dbReference type="Gene3D" id="3.40.50.150">
    <property type="entry name" value="Vaccinia Virus protein VP39"/>
    <property type="match status" value="1"/>
</dbReference>
<reference evidence="8 9" key="1">
    <citation type="journal article" date="2019" name="Appl. Microbiol. Biotechnol.">
        <title>Uncovering carbohydrate metabolism through a genotype-phenotype association study of 56 lactic acid bacteria genomes.</title>
        <authorList>
            <person name="Buron-Moles G."/>
            <person name="Chailyan A."/>
            <person name="Dolejs I."/>
            <person name="Forster J."/>
            <person name="Miks M.H."/>
        </authorList>
    </citation>
    <scope>NUCLEOTIDE SEQUENCE [LARGE SCALE GENOMIC DNA]</scope>
    <source>
        <strain evidence="8 9">ATCC 700006</strain>
    </source>
</reference>
<dbReference type="InterPro" id="IPR057206">
    <property type="entry name" value="DUF7884"/>
</dbReference>
<keyword evidence="3" id="KW-0808">Transferase</keyword>
<evidence type="ECO:0000256" key="3">
    <source>
        <dbReference type="ARBA" id="ARBA00022679"/>
    </source>
</evidence>
<dbReference type="InterPro" id="IPR029063">
    <property type="entry name" value="SAM-dependent_MTases_sf"/>
</dbReference>
<dbReference type="InterPro" id="IPR050723">
    <property type="entry name" value="CFA/CMAS"/>
</dbReference>
<protein>
    <recommendedName>
        <fullName evidence="7">DUF7884 domain-containing protein</fullName>
    </recommendedName>
</protein>
<evidence type="ECO:0000256" key="1">
    <source>
        <dbReference type="ARBA" id="ARBA00010815"/>
    </source>
</evidence>
<dbReference type="PANTHER" id="PTHR43667:SF1">
    <property type="entry name" value="CYCLOPROPANE-FATTY-ACYL-PHOSPHOLIPID SYNTHASE"/>
    <property type="match status" value="1"/>
</dbReference>
<dbReference type="Pfam" id="PF25371">
    <property type="entry name" value="DUF7884"/>
    <property type="match status" value="1"/>
</dbReference>
<dbReference type="STRING" id="907931.GCA_000165675_01261"/>
<keyword evidence="4" id="KW-0949">S-adenosyl-L-methionine</keyword>
<evidence type="ECO:0000259" key="7">
    <source>
        <dbReference type="Pfam" id="PF25371"/>
    </source>
</evidence>
<keyword evidence="9" id="KW-1185">Reference proteome</keyword>
<comment type="similarity">
    <text evidence="1">Belongs to the CFA/CMAS family.</text>
</comment>
<sequence length="398" mass="44798">MLEKAAYKQIFKTSFKSPVTVEFWDGETQAYGEGTPIAKIIMHEPVSIKDIMAHASLTLGEAYMDGKIEVQGDLQQLVTSAYLSSQSFLRGSKFAKFIPKRSHSEKASKEDVQSHYDIGNEFYKMWLDPTMTYSCAYFANESDTLEMAQTNKVHHILNKLNVKPGETLLDIGCGWGTLVLTAAKEYGLKATGVTLSQQQYDLVNQKIAAEGLEGQVSVILEDYREVKQQYDHITSVGMFEHVGKENLEAYFEQVDKLLVDNGTALIHGITGQQKGEGVDAWINKYIFPGGYIPGLSENIEHIMGTSLQIDDLEPLRRHYQKTLEIWADNFHAVKDHVLEHYGERFYRMWDLYLQACAASFEAGNIDVVQYLMTKGPSSANLPMTRSYIYHADVASGVK</sequence>
<proteinExistence type="inferred from homology"/>
<organism evidence="8 9">
    <name type="scientific">Leuconostoc fallax</name>
    <dbReference type="NCBI Taxonomy" id="1251"/>
    <lineage>
        <taxon>Bacteria</taxon>
        <taxon>Bacillati</taxon>
        <taxon>Bacillota</taxon>
        <taxon>Bacilli</taxon>
        <taxon>Lactobacillales</taxon>
        <taxon>Lactobacillaceae</taxon>
        <taxon>Leuconostoc</taxon>
    </lineage>
</organism>
<evidence type="ECO:0000313" key="8">
    <source>
        <dbReference type="EMBL" id="TDG68767.1"/>
    </source>
</evidence>
<dbReference type="GO" id="GO:0008610">
    <property type="term" value="P:lipid biosynthetic process"/>
    <property type="evidence" value="ECO:0007669"/>
    <property type="project" value="InterPro"/>
</dbReference>
<dbReference type="PIRSF" id="PIRSF003085">
    <property type="entry name" value="CMAS"/>
    <property type="match status" value="1"/>
</dbReference>
<evidence type="ECO:0000256" key="2">
    <source>
        <dbReference type="ARBA" id="ARBA00022603"/>
    </source>
</evidence>
<keyword evidence="5" id="KW-0443">Lipid metabolism</keyword>
<dbReference type="GO" id="GO:0032259">
    <property type="term" value="P:methylation"/>
    <property type="evidence" value="ECO:0007669"/>
    <property type="project" value="UniProtKB-KW"/>
</dbReference>
<dbReference type="InterPro" id="IPR003333">
    <property type="entry name" value="CMAS"/>
</dbReference>
<feature type="domain" description="DUF7884" evidence="7">
    <location>
        <begin position="7"/>
        <end position="92"/>
    </location>
</feature>
<dbReference type="GO" id="GO:0008168">
    <property type="term" value="F:methyltransferase activity"/>
    <property type="evidence" value="ECO:0007669"/>
    <property type="project" value="UniProtKB-KW"/>
</dbReference>
<name>A0A4R5NA68_9LACO</name>
<dbReference type="CDD" id="cd02440">
    <property type="entry name" value="AdoMet_MTases"/>
    <property type="match status" value="1"/>
</dbReference>
<dbReference type="RefSeq" id="WP_010007449.1">
    <property type="nucleotide sequence ID" value="NZ_JAGYGP010000002.1"/>
</dbReference>
<dbReference type="Pfam" id="PF02353">
    <property type="entry name" value="CMAS"/>
    <property type="match status" value="1"/>
</dbReference>
<dbReference type="Proteomes" id="UP000295681">
    <property type="component" value="Unassembled WGS sequence"/>
</dbReference>
<dbReference type="PANTHER" id="PTHR43667">
    <property type="entry name" value="CYCLOPROPANE-FATTY-ACYL-PHOSPHOLIPID SYNTHASE"/>
    <property type="match status" value="1"/>
</dbReference>
<comment type="caution">
    <text evidence="8">The sequence shown here is derived from an EMBL/GenBank/DDBJ whole genome shotgun (WGS) entry which is preliminary data.</text>
</comment>
<accession>A0A4R5NA68</accession>
<dbReference type="AlphaFoldDB" id="A0A4R5NA68"/>
<keyword evidence="2" id="KW-0489">Methyltransferase</keyword>
<evidence type="ECO:0000313" key="9">
    <source>
        <dbReference type="Proteomes" id="UP000295681"/>
    </source>
</evidence>
<dbReference type="SUPFAM" id="SSF53335">
    <property type="entry name" value="S-adenosyl-L-methionine-dependent methyltransferases"/>
    <property type="match status" value="1"/>
</dbReference>
<evidence type="ECO:0000256" key="4">
    <source>
        <dbReference type="ARBA" id="ARBA00022691"/>
    </source>
</evidence>
<evidence type="ECO:0000256" key="6">
    <source>
        <dbReference type="PIRSR" id="PIRSR003085-1"/>
    </source>
</evidence>